<organism evidence="5 6">
    <name type="scientific">Halobium palmae</name>
    <dbReference type="NCBI Taxonomy" id="1776492"/>
    <lineage>
        <taxon>Archaea</taxon>
        <taxon>Methanobacteriati</taxon>
        <taxon>Methanobacteriota</taxon>
        <taxon>Stenosarchaea group</taxon>
        <taxon>Halobacteria</taxon>
        <taxon>Halobacteriales</taxon>
        <taxon>Haloferacaceae</taxon>
        <taxon>Halobium</taxon>
    </lineage>
</organism>
<dbReference type="InterPro" id="IPR011004">
    <property type="entry name" value="Trimer_LpxA-like_sf"/>
</dbReference>
<protein>
    <submittedName>
        <fullName evidence="5">Acyltransferase</fullName>
    </submittedName>
</protein>
<dbReference type="InterPro" id="IPR050179">
    <property type="entry name" value="Trans_hexapeptide_repeat"/>
</dbReference>
<keyword evidence="3" id="KW-0220">Diaminopimelate biosynthesis</keyword>
<accession>A0ABD5RUA0</accession>
<keyword evidence="1" id="KW-0028">Amino-acid biosynthesis</keyword>
<evidence type="ECO:0000256" key="2">
    <source>
        <dbReference type="ARBA" id="ARBA00022679"/>
    </source>
</evidence>
<evidence type="ECO:0000256" key="1">
    <source>
        <dbReference type="ARBA" id="ARBA00022605"/>
    </source>
</evidence>
<proteinExistence type="predicted"/>
<dbReference type="InterPro" id="IPR001451">
    <property type="entry name" value="Hexapep"/>
</dbReference>
<dbReference type="PROSITE" id="PS00101">
    <property type="entry name" value="HEXAPEP_TRANSFERASES"/>
    <property type="match status" value="1"/>
</dbReference>
<gene>
    <name evidence="5" type="ORF">ACFQE1_01020</name>
</gene>
<name>A0ABD5RUA0_9EURY</name>
<dbReference type="Gene3D" id="2.160.10.10">
    <property type="entry name" value="Hexapeptide repeat proteins"/>
    <property type="match status" value="1"/>
</dbReference>
<dbReference type="Pfam" id="PF00132">
    <property type="entry name" value="Hexapep"/>
    <property type="match status" value="1"/>
</dbReference>
<dbReference type="InterPro" id="IPR018357">
    <property type="entry name" value="Hexapep_transf_CS"/>
</dbReference>
<sequence>MEDHVWIGTNVSLKKGVTVGEGSVIASNSIVTKDVSPHTLVAGVPAEPIKENISWEA</sequence>
<dbReference type="PANTHER" id="PTHR43300:SF10">
    <property type="entry name" value="2,3,4,5-TETRAHYDROPYRIDINE-2,6-DICARBOXYLATE N-ACETYLTRANSFERASE"/>
    <property type="match status" value="1"/>
</dbReference>
<dbReference type="EMBL" id="JBHSWU010000002">
    <property type="protein sequence ID" value="MFC6722994.1"/>
    <property type="molecule type" value="Genomic_DNA"/>
</dbReference>
<keyword evidence="4" id="KW-0457">Lysine biosynthesis</keyword>
<evidence type="ECO:0000256" key="3">
    <source>
        <dbReference type="ARBA" id="ARBA00022915"/>
    </source>
</evidence>
<dbReference type="SUPFAM" id="SSF51161">
    <property type="entry name" value="Trimeric LpxA-like enzymes"/>
    <property type="match status" value="1"/>
</dbReference>
<keyword evidence="5" id="KW-0012">Acyltransferase</keyword>
<dbReference type="GO" id="GO:0019877">
    <property type="term" value="P:diaminopimelate biosynthetic process"/>
    <property type="evidence" value="ECO:0007669"/>
    <property type="project" value="UniProtKB-KW"/>
</dbReference>
<evidence type="ECO:0000313" key="6">
    <source>
        <dbReference type="Proteomes" id="UP001596328"/>
    </source>
</evidence>
<evidence type="ECO:0000256" key="4">
    <source>
        <dbReference type="ARBA" id="ARBA00023154"/>
    </source>
</evidence>
<keyword evidence="6" id="KW-1185">Reference proteome</keyword>
<dbReference type="Proteomes" id="UP001596328">
    <property type="component" value="Unassembled WGS sequence"/>
</dbReference>
<dbReference type="PANTHER" id="PTHR43300">
    <property type="entry name" value="ACETYLTRANSFERASE"/>
    <property type="match status" value="1"/>
</dbReference>
<dbReference type="GO" id="GO:0009085">
    <property type="term" value="P:lysine biosynthetic process"/>
    <property type="evidence" value="ECO:0007669"/>
    <property type="project" value="UniProtKB-KW"/>
</dbReference>
<evidence type="ECO:0000313" key="5">
    <source>
        <dbReference type="EMBL" id="MFC6722994.1"/>
    </source>
</evidence>
<reference evidence="5 6" key="1">
    <citation type="journal article" date="2019" name="Int. J. Syst. Evol. Microbiol.">
        <title>The Global Catalogue of Microorganisms (GCM) 10K type strain sequencing project: providing services to taxonomists for standard genome sequencing and annotation.</title>
        <authorList>
            <consortium name="The Broad Institute Genomics Platform"/>
            <consortium name="The Broad Institute Genome Sequencing Center for Infectious Disease"/>
            <person name="Wu L."/>
            <person name="Ma J."/>
        </authorList>
    </citation>
    <scope>NUCLEOTIDE SEQUENCE [LARGE SCALE GENOMIC DNA]</scope>
    <source>
        <strain evidence="5 6">NBRC 111368</strain>
    </source>
</reference>
<keyword evidence="2" id="KW-0808">Transferase</keyword>
<comment type="caution">
    <text evidence="5">The sequence shown here is derived from an EMBL/GenBank/DDBJ whole genome shotgun (WGS) entry which is preliminary data.</text>
</comment>
<dbReference type="AlphaFoldDB" id="A0ABD5RUA0"/>
<dbReference type="GO" id="GO:0016746">
    <property type="term" value="F:acyltransferase activity"/>
    <property type="evidence" value="ECO:0007669"/>
    <property type="project" value="UniProtKB-KW"/>
</dbReference>